<evidence type="ECO:0000313" key="2">
    <source>
        <dbReference type="EMBL" id="CAB9511191.1"/>
    </source>
</evidence>
<accession>A0A9N8DYL4</accession>
<proteinExistence type="predicted"/>
<organism evidence="2 3">
    <name type="scientific">Seminavis robusta</name>
    <dbReference type="NCBI Taxonomy" id="568900"/>
    <lineage>
        <taxon>Eukaryota</taxon>
        <taxon>Sar</taxon>
        <taxon>Stramenopiles</taxon>
        <taxon>Ochrophyta</taxon>
        <taxon>Bacillariophyta</taxon>
        <taxon>Bacillariophyceae</taxon>
        <taxon>Bacillariophycidae</taxon>
        <taxon>Naviculales</taxon>
        <taxon>Naviculaceae</taxon>
        <taxon>Seminavis</taxon>
    </lineage>
</organism>
<dbReference type="EMBL" id="CAICTM010000471">
    <property type="protein sequence ID" value="CAB9511191.1"/>
    <property type="molecule type" value="Genomic_DNA"/>
</dbReference>
<comment type="caution">
    <text evidence="2">The sequence shown here is derived from an EMBL/GenBank/DDBJ whole genome shotgun (WGS) entry which is preliminary data.</text>
</comment>
<reference evidence="2" key="1">
    <citation type="submission" date="2020-06" db="EMBL/GenBank/DDBJ databases">
        <authorList>
            <consortium name="Plant Systems Biology data submission"/>
        </authorList>
    </citation>
    <scope>NUCLEOTIDE SEQUENCE</scope>
    <source>
        <strain evidence="2">D6</strain>
    </source>
</reference>
<dbReference type="AlphaFoldDB" id="A0A9N8DYL4"/>
<dbReference type="Proteomes" id="UP001153069">
    <property type="component" value="Unassembled WGS sequence"/>
</dbReference>
<dbReference type="Pfam" id="PF03382">
    <property type="entry name" value="DUF285"/>
    <property type="match status" value="1"/>
</dbReference>
<evidence type="ECO:0000313" key="3">
    <source>
        <dbReference type="Proteomes" id="UP001153069"/>
    </source>
</evidence>
<name>A0A9N8DYL4_9STRA</name>
<feature type="compositionally biased region" description="Low complexity" evidence="1">
    <location>
        <begin position="1"/>
        <end position="55"/>
    </location>
</feature>
<protein>
    <submittedName>
        <fullName evidence="2">(Lipo)protein</fullName>
    </submittedName>
</protein>
<keyword evidence="3" id="KW-1185">Reference proteome</keyword>
<dbReference type="InterPro" id="IPR011889">
    <property type="entry name" value="Liste_lipo_26"/>
</dbReference>
<dbReference type="InterPro" id="IPR005046">
    <property type="entry name" value="DUF285"/>
</dbReference>
<sequence>MPSTRPSKIPSKLPSASPSSVPSISPSDAPSSFPSITPSAEPSGSPSGIPSSVPSMAPTYESFDSAEELRNALFGTLGCCVECACDPDYNQAHDSESLVSQRYGHPAHTWDISKITDLSYVFAGYQGTVDLDLNGWDTSNVVESLLGAFSECEFSGDISEWDVSSVTDMSYMLWETTCCFASALNEWNVAKVTNFEEMFGFEVTIPGGIGKWDVTGNGAEGGVYTMFMFATAVNVPDLTNDGGWDTSNI</sequence>
<dbReference type="NCBIfam" id="TIGR02167">
    <property type="entry name" value="Liste_lipo_26"/>
    <property type="match status" value="1"/>
</dbReference>
<evidence type="ECO:0000256" key="1">
    <source>
        <dbReference type="SAM" id="MobiDB-lite"/>
    </source>
</evidence>
<gene>
    <name evidence="2" type="ORF">SEMRO_472_G149990.1</name>
</gene>
<feature type="region of interest" description="Disordered" evidence="1">
    <location>
        <begin position="1"/>
        <end position="56"/>
    </location>
</feature>